<dbReference type="PANTHER" id="PTHR34987:SF6">
    <property type="entry name" value="ALPHA-L-RHAMNOSIDASE SIX-HAIRPIN GLYCOSIDASE DOMAIN-CONTAINING PROTEIN"/>
    <property type="match status" value="1"/>
</dbReference>
<keyword evidence="3" id="KW-1185">Reference proteome</keyword>
<dbReference type="Pfam" id="PF17389">
    <property type="entry name" value="Bac_rhamnosid6H"/>
    <property type="match status" value="1"/>
</dbReference>
<dbReference type="InterPro" id="IPR008928">
    <property type="entry name" value="6-hairpin_glycosidase_sf"/>
</dbReference>
<dbReference type="InterPro" id="IPR035396">
    <property type="entry name" value="Bac_rhamnosid6H"/>
</dbReference>
<organism evidence="2 3">
    <name type="scientific">Victivallis lenta</name>
    <dbReference type="NCBI Taxonomy" id="2606640"/>
    <lineage>
        <taxon>Bacteria</taxon>
        <taxon>Pseudomonadati</taxon>
        <taxon>Lentisphaerota</taxon>
        <taxon>Lentisphaeria</taxon>
        <taxon>Victivallales</taxon>
        <taxon>Victivallaceae</taxon>
        <taxon>Victivallis</taxon>
    </lineage>
</organism>
<feature type="domain" description="Alpha-L-rhamnosidase six-hairpin glycosidase" evidence="1">
    <location>
        <begin position="164"/>
        <end position="306"/>
    </location>
</feature>
<sequence length="548" mass="61109">MNGNSMKKIAYANAVADDKVRRFVPPVRVVRESAGVSDSAALLDGVHTQSFVHFNPRECVLPPGGEIILDFGLELHGLLTVTTGCMKLSRARITFGESVSETLGTPTQDHAIHQELLSLPQLGQVNFGQTAFRFVRLEIPADAPEVRLIGVVATAIYRDWEYRGTFLSDDERLNRIWEVGAYTVHLNCQDYIYDGVKRDRLVWMGDLYPEIRTILAAFDETALVEKSLDFVRDHTPDDKWMNTASSYSCWWVICQRDFYLYRGNYAYLREQKSALSKLLNRLLACVAPDGSEALTEWRFLDWSTADDDTLKHAGLQGLLAWTFDCGADLASELNDPRLALRCRVAASKLRTVAPDCRGNKIAAAMQILGGVGDARKLNDEIMRNRPDHGISTFYGYFVLLARAEAGDVAGALDVIRSYWGGMLDFGATTFWEDFDLEWTRNAYGIDQLPVPGKDDIHGDFGKHCYTGLRHSLCHGWAGGPAAFLTEKVLGIRPAAPGFVQAKIEPCLGGLTRVEGSQPTPFGEIELSVRKIGNKERRLLKLPKEVREV</sequence>
<dbReference type="AlphaFoldDB" id="A0A844G3U3"/>
<reference evidence="2 3" key="1">
    <citation type="submission" date="2019-08" db="EMBL/GenBank/DDBJ databases">
        <title>In-depth cultivation of the pig gut microbiome towards novel bacterial diversity and tailored functional studies.</title>
        <authorList>
            <person name="Wylensek D."/>
            <person name="Hitch T.C.A."/>
            <person name="Clavel T."/>
        </authorList>
    </citation>
    <scope>NUCLEOTIDE SEQUENCE [LARGE SCALE GENOMIC DNA]</scope>
    <source>
        <strain evidence="2 3">BBE-744-WT-12</strain>
    </source>
</reference>
<evidence type="ECO:0000313" key="2">
    <source>
        <dbReference type="EMBL" id="MST97188.1"/>
    </source>
</evidence>
<evidence type="ECO:0000259" key="1">
    <source>
        <dbReference type="Pfam" id="PF17389"/>
    </source>
</evidence>
<proteinExistence type="predicted"/>
<dbReference type="Proteomes" id="UP000435649">
    <property type="component" value="Unassembled WGS sequence"/>
</dbReference>
<accession>A0A844G3U3</accession>
<dbReference type="Gene3D" id="1.50.10.10">
    <property type="match status" value="1"/>
</dbReference>
<dbReference type="SUPFAM" id="SSF48208">
    <property type="entry name" value="Six-hairpin glycosidases"/>
    <property type="match status" value="1"/>
</dbReference>
<dbReference type="GO" id="GO:0005975">
    <property type="term" value="P:carbohydrate metabolic process"/>
    <property type="evidence" value="ECO:0007669"/>
    <property type="project" value="InterPro"/>
</dbReference>
<name>A0A844G3U3_9BACT</name>
<dbReference type="InterPro" id="IPR012341">
    <property type="entry name" value="6hp_glycosidase-like_sf"/>
</dbReference>
<evidence type="ECO:0000313" key="3">
    <source>
        <dbReference type="Proteomes" id="UP000435649"/>
    </source>
</evidence>
<dbReference type="Gene3D" id="2.60.420.10">
    <property type="entry name" value="Maltose phosphorylase, domain 3"/>
    <property type="match status" value="1"/>
</dbReference>
<dbReference type="EMBL" id="VUNS01000008">
    <property type="protein sequence ID" value="MST97188.1"/>
    <property type="molecule type" value="Genomic_DNA"/>
</dbReference>
<gene>
    <name evidence="2" type="ORF">FYJ85_09040</name>
</gene>
<dbReference type="PANTHER" id="PTHR34987">
    <property type="entry name" value="C, PUTATIVE (AFU_ORTHOLOGUE AFUA_3G02880)-RELATED"/>
    <property type="match status" value="1"/>
</dbReference>
<comment type="caution">
    <text evidence="2">The sequence shown here is derived from an EMBL/GenBank/DDBJ whole genome shotgun (WGS) entry which is preliminary data.</text>
</comment>
<protein>
    <submittedName>
        <fullName evidence="2">Bacterial alpha-L-rhamnosidase</fullName>
    </submittedName>
</protein>